<evidence type="ECO:0000256" key="2">
    <source>
        <dbReference type="ARBA" id="ARBA00022692"/>
    </source>
</evidence>
<gene>
    <name evidence="7" type="ORF">BIW11_09797</name>
</gene>
<evidence type="ECO:0000256" key="1">
    <source>
        <dbReference type="ARBA" id="ARBA00004370"/>
    </source>
</evidence>
<dbReference type="PANTHER" id="PTHR16002">
    <property type="entry name" value="TRANSMEMBRANE PROTEIN 248-LIKE"/>
    <property type="match status" value="1"/>
</dbReference>
<feature type="transmembrane region" description="Helical" evidence="5">
    <location>
        <begin position="7"/>
        <end position="26"/>
    </location>
</feature>
<keyword evidence="8" id="KW-1185">Reference proteome</keyword>
<name>A0A1V9XIG6_9ACAR</name>
<keyword evidence="2 5" id="KW-0812">Transmembrane</keyword>
<feature type="domain" description="TMEM248/TMEM219" evidence="6">
    <location>
        <begin position="28"/>
        <end position="295"/>
    </location>
</feature>
<keyword evidence="3 5" id="KW-1133">Transmembrane helix</keyword>
<protein>
    <recommendedName>
        <fullName evidence="6">TMEM248/TMEM219 domain-containing protein</fullName>
    </recommendedName>
</protein>
<evidence type="ECO:0000313" key="8">
    <source>
        <dbReference type="Proteomes" id="UP000192247"/>
    </source>
</evidence>
<accession>A0A1V9XIG6</accession>
<evidence type="ECO:0000313" key="7">
    <source>
        <dbReference type="EMBL" id="OQR73335.1"/>
    </source>
</evidence>
<dbReference type="AlphaFoldDB" id="A0A1V9XIG6"/>
<evidence type="ECO:0000256" key="5">
    <source>
        <dbReference type="SAM" id="Phobius"/>
    </source>
</evidence>
<organism evidence="7 8">
    <name type="scientific">Tropilaelaps mercedesae</name>
    <dbReference type="NCBI Taxonomy" id="418985"/>
    <lineage>
        <taxon>Eukaryota</taxon>
        <taxon>Metazoa</taxon>
        <taxon>Ecdysozoa</taxon>
        <taxon>Arthropoda</taxon>
        <taxon>Chelicerata</taxon>
        <taxon>Arachnida</taxon>
        <taxon>Acari</taxon>
        <taxon>Parasitiformes</taxon>
        <taxon>Mesostigmata</taxon>
        <taxon>Gamasina</taxon>
        <taxon>Dermanyssoidea</taxon>
        <taxon>Laelapidae</taxon>
        <taxon>Tropilaelaps</taxon>
    </lineage>
</organism>
<keyword evidence="4 5" id="KW-0472">Membrane</keyword>
<dbReference type="InterPro" id="IPR039587">
    <property type="entry name" value="TMEM248/TMEM219_dom"/>
</dbReference>
<feature type="transmembrane region" description="Helical" evidence="5">
    <location>
        <begin position="312"/>
        <end position="329"/>
    </location>
</feature>
<reference evidence="7 8" key="1">
    <citation type="journal article" date="2017" name="Gigascience">
        <title>Draft genome of the honey bee ectoparasitic mite, Tropilaelaps mercedesae, is shaped by the parasitic life history.</title>
        <authorList>
            <person name="Dong X."/>
            <person name="Armstrong S.D."/>
            <person name="Xia D."/>
            <person name="Makepeace B.L."/>
            <person name="Darby A.C."/>
            <person name="Kadowaki T."/>
        </authorList>
    </citation>
    <scope>NUCLEOTIDE SEQUENCE [LARGE SCALE GENOMIC DNA]</scope>
    <source>
        <strain evidence="7">Wuxi-XJTLU</strain>
    </source>
</reference>
<feature type="transmembrane region" description="Helical" evidence="5">
    <location>
        <begin position="32"/>
        <end position="53"/>
    </location>
</feature>
<dbReference type="InterPro" id="IPR039493">
    <property type="entry name" value="TMEM248/TMEM219"/>
</dbReference>
<dbReference type="Pfam" id="PF14940">
    <property type="entry name" value="TMEM219"/>
    <property type="match status" value="1"/>
</dbReference>
<dbReference type="GO" id="GO:0016020">
    <property type="term" value="C:membrane"/>
    <property type="evidence" value="ECO:0007669"/>
    <property type="project" value="UniProtKB-SubCell"/>
</dbReference>
<proteinExistence type="predicted"/>
<evidence type="ECO:0000256" key="3">
    <source>
        <dbReference type="ARBA" id="ARBA00022989"/>
    </source>
</evidence>
<comment type="caution">
    <text evidence="7">The sequence shown here is derived from an EMBL/GenBank/DDBJ whole genome shotgun (WGS) entry which is preliminary data.</text>
</comment>
<dbReference type="PANTHER" id="PTHR16002:SF4">
    <property type="entry name" value="TMEM248_TMEM219 DOMAIN-CONTAINING PROTEIN"/>
    <property type="match status" value="1"/>
</dbReference>
<dbReference type="InParanoid" id="A0A1V9XIG6"/>
<evidence type="ECO:0000256" key="4">
    <source>
        <dbReference type="ARBA" id="ARBA00023136"/>
    </source>
</evidence>
<evidence type="ECO:0000259" key="6">
    <source>
        <dbReference type="Pfam" id="PF14940"/>
    </source>
</evidence>
<dbReference type="OrthoDB" id="6329605at2759"/>
<sequence length="356" mass="38784">MRRRSVIGRFTMLCLSPVISVTRTLFSLQPPLLLFTFCLLAFALSMLSMSAGLEDRTLANPDVELDWNEFMARLAQLHYCVLPSKSPNTKSGNTSVSADQPKVQVVDQGKSLAALLPDIELSLGGGGTKAKGLGRSTAVGQTPDEPPQNVTVAVSIRGRFHRDVLTEAMSWHAVATGDMVGSRGRLARVPFQLVMLLWPERPEETEAKNAGERQPVPKSPMVLTEVCLIIQGPEALLPKTRAPSRCYLTAIPPQVTREVKLQRTAADAQGKQGDICTHGVWTSFIYQADPALRVLLSRSDLLLVKERLQRSGLFLLALSGLLLVGAALSQHSSPRRFGFAAGVHQFKIKTDIIVNS</sequence>
<comment type="subcellular location">
    <subcellularLocation>
        <location evidence="1">Membrane</location>
    </subcellularLocation>
</comment>
<dbReference type="Proteomes" id="UP000192247">
    <property type="component" value="Unassembled WGS sequence"/>
</dbReference>
<dbReference type="EMBL" id="MNPL01010113">
    <property type="protein sequence ID" value="OQR73335.1"/>
    <property type="molecule type" value="Genomic_DNA"/>
</dbReference>
<dbReference type="STRING" id="418985.A0A1V9XIG6"/>